<dbReference type="Proteomes" id="UP001143910">
    <property type="component" value="Unassembled WGS sequence"/>
</dbReference>
<reference evidence="1" key="1">
    <citation type="submission" date="2022-08" db="EMBL/GenBank/DDBJ databases">
        <title>Genome Sequence of Lecanicillium fungicola.</title>
        <authorList>
            <person name="Buettner E."/>
        </authorList>
    </citation>
    <scope>NUCLEOTIDE SEQUENCE</scope>
    <source>
        <strain evidence="1">Babe33</strain>
    </source>
</reference>
<evidence type="ECO:0000313" key="2">
    <source>
        <dbReference type="Proteomes" id="UP001143910"/>
    </source>
</evidence>
<proteinExistence type="predicted"/>
<comment type="caution">
    <text evidence="1">The sequence shown here is derived from an EMBL/GenBank/DDBJ whole genome shotgun (WGS) entry which is preliminary data.</text>
</comment>
<dbReference type="EMBL" id="JANJQO010003077">
    <property type="protein sequence ID" value="KAJ2965228.1"/>
    <property type="molecule type" value="Genomic_DNA"/>
</dbReference>
<name>A0ACC1MFB8_9HYPO</name>
<protein>
    <submittedName>
        <fullName evidence="1">Uncharacterized protein</fullName>
    </submittedName>
</protein>
<gene>
    <name evidence="1" type="ORF">NQ176_g10714</name>
</gene>
<keyword evidence="2" id="KW-1185">Reference proteome</keyword>
<evidence type="ECO:0000313" key="1">
    <source>
        <dbReference type="EMBL" id="KAJ2965228.1"/>
    </source>
</evidence>
<sequence length="504" mass="55266">MLMITGEAALSFVHVAQSNGSGGQSSDSETCLEPAEDRQGLSASDAAPEGAGWSATPQSLTNLASPSPSTAGTAATLRRHSSSSNGWLSVGHEPLDASPDRAHDSSSVLEYSTSRAPGLPPHSPPRKSDTVGWLYRDPPIWPLEDEEDATLLQHFISQVALLFDFCDKDRHFATVVPQRARTCSTLLSAVLSVAARHLSLIGDIEPAVAGRHYDKCLQGLIPALNDKDAVLDETLLIIVVILRLLEEFEVPIVGSDNQGHLVGAQSLIRLQGQVEVASSLHQAAYWACLRQEIYMSLRDRRGIRLDLAPFRTFQAVQPGGRYSLSSAATLHCAETIAYTQGYDSPQLLPTYEELVSENKRIRMHKDATPFYYRARGSDFPDQRYETEDQIIATQYSTLARILLELHPAVPPQTEHARRLATHRINENVRQHVWTMCGVGISNTNSPAALLIACMGTTLAVDCFDTQGDLERLGGFLDLTERTRGWPTASIGILLRRRQDEIKDA</sequence>
<organism evidence="1 2">
    <name type="scientific">Zarea fungicola</name>
    <dbReference type="NCBI Taxonomy" id="93591"/>
    <lineage>
        <taxon>Eukaryota</taxon>
        <taxon>Fungi</taxon>
        <taxon>Dikarya</taxon>
        <taxon>Ascomycota</taxon>
        <taxon>Pezizomycotina</taxon>
        <taxon>Sordariomycetes</taxon>
        <taxon>Hypocreomycetidae</taxon>
        <taxon>Hypocreales</taxon>
        <taxon>Cordycipitaceae</taxon>
        <taxon>Zarea</taxon>
    </lineage>
</organism>
<accession>A0ACC1MFB8</accession>